<evidence type="ECO:0000256" key="1">
    <source>
        <dbReference type="SAM" id="MobiDB-lite"/>
    </source>
</evidence>
<keyword evidence="2" id="KW-0812">Transmembrane</keyword>
<feature type="transmembrane region" description="Helical" evidence="2">
    <location>
        <begin position="7"/>
        <end position="27"/>
    </location>
</feature>
<dbReference type="Proteomes" id="UP001323798">
    <property type="component" value="Chromosome"/>
</dbReference>
<name>A0ABZ0SJW7_9MICO</name>
<feature type="compositionally biased region" description="Low complexity" evidence="1">
    <location>
        <begin position="98"/>
        <end position="109"/>
    </location>
</feature>
<feature type="transmembrane region" description="Helical" evidence="2">
    <location>
        <begin position="33"/>
        <end position="53"/>
    </location>
</feature>
<gene>
    <name evidence="3" type="ORF">SM116_15685</name>
</gene>
<keyword evidence="2" id="KW-0472">Membrane</keyword>
<proteinExistence type="predicted"/>
<accession>A0ABZ0SJW7</accession>
<keyword evidence="2" id="KW-1133">Transmembrane helix</keyword>
<protein>
    <submittedName>
        <fullName evidence="3">DUF4229 domain-containing protein</fullName>
    </submittedName>
</protein>
<reference evidence="3 4" key="1">
    <citation type="submission" date="2023-11" db="EMBL/GenBank/DDBJ databases">
        <title>Genome sequence of Microbacterium rhizosphaerae KACC 19337.</title>
        <authorList>
            <person name="Choi H."/>
            <person name="Kim S."/>
            <person name="Kim Y."/>
            <person name="Kwon S.-W."/>
            <person name="Heo J."/>
        </authorList>
    </citation>
    <scope>NUCLEOTIDE SEQUENCE [LARGE SCALE GENOMIC DNA]</scope>
    <source>
        <strain evidence="3 4">KACC 19337</strain>
    </source>
</reference>
<evidence type="ECO:0000256" key="2">
    <source>
        <dbReference type="SAM" id="Phobius"/>
    </source>
</evidence>
<keyword evidence="4" id="KW-1185">Reference proteome</keyword>
<organism evidence="3 4">
    <name type="scientific">Microbacterium rhizosphaerae</name>
    <dbReference type="NCBI Taxonomy" id="1678237"/>
    <lineage>
        <taxon>Bacteria</taxon>
        <taxon>Bacillati</taxon>
        <taxon>Actinomycetota</taxon>
        <taxon>Actinomycetes</taxon>
        <taxon>Micrococcales</taxon>
        <taxon>Microbacteriaceae</taxon>
        <taxon>Microbacterium</taxon>
    </lineage>
</organism>
<sequence length="118" mass="13079">MRIRSTLVYSVLRLLAFLVPFGIMMLFPVFQQLYWLAAVFAALIGLSLSMLFLRRPLNEMSAGIAERRAAHPRKKPSDEDLEDAADDAMHEYDDSGVPAAPADAPADAAASRRRDDQS</sequence>
<evidence type="ECO:0000313" key="3">
    <source>
        <dbReference type="EMBL" id="WPR89184.1"/>
    </source>
</evidence>
<dbReference type="RefSeq" id="WP_320941901.1">
    <property type="nucleotide sequence ID" value="NZ_BAABEU010000001.1"/>
</dbReference>
<feature type="region of interest" description="Disordered" evidence="1">
    <location>
        <begin position="66"/>
        <end position="118"/>
    </location>
</feature>
<dbReference type="EMBL" id="CP139368">
    <property type="protein sequence ID" value="WPR89184.1"/>
    <property type="molecule type" value="Genomic_DNA"/>
</dbReference>
<evidence type="ECO:0000313" key="4">
    <source>
        <dbReference type="Proteomes" id="UP001323798"/>
    </source>
</evidence>